<feature type="domain" description="ABC transmembrane type-1" evidence="12">
    <location>
        <begin position="961"/>
        <end position="1217"/>
    </location>
</feature>
<dbReference type="PANTHER" id="PTHR24223:SF356">
    <property type="entry name" value="ATP-BINDING CASSETTE TRANSPORTER ABC4"/>
    <property type="match status" value="1"/>
</dbReference>
<feature type="transmembrane region" description="Helical" evidence="10">
    <location>
        <begin position="319"/>
        <end position="336"/>
    </location>
</feature>
<dbReference type="EMBL" id="KV428162">
    <property type="protein sequence ID" value="KZT34875.1"/>
    <property type="molecule type" value="Genomic_DNA"/>
</dbReference>
<evidence type="ECO:0000256" key="7">
    <source>
        <dbReference type="ARBA" id="ARBA00022989"/>
    </source>
</evidence>
<feature type="compositionally biased region" description="Low complexity" evidence="9">
    <location>
        <begin position="380"/>
        <end position="389"/>
    </location>
</feature>
<keyword evidence="5" id="KW-0547">Nucleotide-binding</keyword>
<keyword evidence="8 10" id="KW-0472">Membrane</keyword>
<evidence type="ECO:0000313" key="13">
    <source>
        <dbReference type="EMBL" id="KZT34875.1"/>
    </source>
</evidence>
<feature type="transmembrane region" description="Helical" evidence="10">
    <location>
        <begin position="1180"/>
        <end position="1201"/>
    </location>
</feature>
<evidence type="ECO:0000256" key="5">
    <source>
        <dbReference type="ARBA" id="ARBA00022741"/>
    </source>
</evidence>
<dbReference type="InterPro" id="IPR003439">
    <property type="entry name" value="ABC_transporter-like_ATP-bd"/>
</dbReference>
<sequence>MDNLSLFKELEYVPVVLGAASFLVICIHVGVVMFSKGRPKSDIQSTSRQDWGPEYAHSLKLRKWLQRICFVLCLTLLGVSISQLVLTGVRLADICLLIFFIYSVILSSLPLVKEDFFTASVHLTVLHVIAFLIFAFLNLSPLAYTHPNGTWTVLIEPLKYLRVALLFLSGILIPLLLPRKYVPLDSSSPRPPALHQIASPLSFSYFTFLDPLVRKAFKNRKGNGSSLLKDIPRLAEDDSAEYQSKNSFAIVDPVMARKKRSFAWSMIILFKKQYFIMTIVTLVQVTTDFAWPLATNRILNFLESSPQSPDTPQTSTLKPWVWILWLTLGPIFGTFLNEMYEFYITVVLARMQAILSQLLLVHALRVRLNTITPLSDSKKSAPASTAKPAGLATEENSSDSSSPVITSADIAEEKEDYIGKINNLLSSDLEWLFSFQEWMRPAILGIHAMMCMLLLYFILGWSALVGLATMLCGTPIPYYLGKRIRLVQQGRMKKADSRVAAVSQMMNVIRMIKLFAWEEKVKDRIFEKREEELRYIFWNVILDCVSMILNLSVPLATKIVTYAVYTLVMGEELVASKLFSSLVLFNILANDVHVVFWKITFILRSKVSLDRVGDFLNSGELYRDPSFQLPLGTDHLGAEIIIQDAIFRWQKSSDGLNIPVTPNSSTSSQNPRRAFTLRIPGTLTFKSSTINLICGPTASGKTSLLMALLGEMYFEASADTGFYHLPRENGIAYAAQESWVLNDTIRNNILFGKEYDQERFEKTIYQTGLSQDLEMFEAGDMTEVGERGITLSGGQKARITLARAVYSSAQILLLDDVLSALDAHTARWVATNCLGGDLLEGRTVLLVTNNILLCEPFAGRVISIGKDGVISSQEETVQEALKNDRSLRETMHSVEEIRKEEALIENSSETVASVDEVEKQPDGKLIVTEDMADGHLSWSACVLWFKHFGGPLFFTYIAFNLLLQSLVSLSGNWFLGWWSTQYIDPPASGVPNGLYLGIYSLIAVADVLILMTSFGVWEIGGIRSSRALHQELMKSVLSATLRWLDTVPISRVITRSSQDFGSIDGPLLNLSYKVAMETTRLTMYFITIVASAGSLTLVPGIIVLVFGLAFGHVFIKAQLPLKRLRSNARSPVLSHVGAALHGLVSIRAYGAQEAVLTESLVRIDEFTRVNRTYENLWRWVALRTKTLGSLFTGAVAAYLVYGRELSAARIGFTLSLIATWTDLLLAWIRDFNDLEVQGNSVERIKDFLEIDHESQPTEEGKPPAYWPASGELQVADLCARYSMDGPFVLKNISFSLKSGQRLGIVGRTGAGKSSTALALLRAIPTTGSVRYDGIETSKVNLDVLRSNITIIPQHPELLVGTIRENLDPFGEHEDAALHDALRAAGLYSIQTEDSEGKLSLDTDVSASGSNFSQGQRQILALARAILRRSKIVILDEATAAIDHTTDHVIQESLKTELKDVTVITVAHRLQSIMQSDKIMVLEKGEVVEFDSPSALLLRRNGFFKSLVNASPDREDLLAAAGVPIST</sequence>
<keyword evidence="6" id="KW-0067">ATP-binding</keyword>
<feature type="transmembrane region" description="Helical" evidence="10">
    <location>
        <begin position="160"/>
        <end position="177"/>
    </location>
</feature>
<proteinExistence type="predicted"/>
<protein>
    <recommendedName>
        <fullName evidence="15">P-loop containing nucleoside triphosphate hydrolase protein</fullName>
    </recommendedName>
</protein>
<dbReference type="CDD" id="cd03244">
    <property type="entry name" value="ABCC_MRP_domain2"/>
    <property type="match status" value="1"/>
</dbReference>
<dbReference type="Pfam" id="PF00005">
    <property type="entry name" value="ABC_tran"/>
    <property type="match status" value="2"/>
</dbReference>
<feature type="region of interest" description="Disordered" evidence="9">
    <location>
        <begin position="375"/>
        <end position="404"/>
    </location>
</feature>
<evidence type="ECO:0000259" key="12">
    <source>
        <dbReference type="PROSITE" id="PS50929"/>
    </source>
</evidence>
<dbReference type="SMART" id="SM00382">
    <property type="entry name" value="AAA"/>
    <property type="match status" value="2"/>
</dbReference>
<dbReference type="PROSITE" id="PS50893">
    <property type="entry name" value="ABC_TRANSPORTER_2"/>
    <property type="match status" value="2"/>
</dbReference>
<feature type="domain" description="ABC transmembrane type-1" evidence="12">
    <location>
        <begin position="275"/>
        <end position="604"/>
    </location>
</feature>
<dbReference type="InterPro" id="IPR036640">
    <property type="entry name" value="ABC1_TM_sf"/>
</dbReference>
<keyword evidence="14" id="KW-1185">Reference proteome</keyword>
<dbReference type="CDD" id="cd18604">
    <property type="entry name" value="ABC_6TM_VMR1_D2_like"/>
    <property type="match status" value="1"/>
</dbReference>
<dbReference type="InterPro" id="IPR011527">
    <property type="entry name" value="ABC1_TM_dom"/>
</dbReference>
<dbReference type="GO" id="GO:0016020">
    <property type="term" value="C:membrane"/>
    <property type="evidence" value="ECO:0007669"/>
    <property type="project" value="UniProtKB-SubCell"/>
</dbReference>
<feature type="transmembrane region" description="Helical" evidence="10">
    <location>
        <begin position="12"/>
        <end position="34"/>
    </location>
</feature>
<dbReference type="FunFam" id="3.40.50.300:FF:000838">
    <property type="entry name" value="ABC multidrug transporter (Eurofung)"/>
    <property type="match status" value="1"/>
</dbReference>
<accession>A0A166A1U2</accession>
<dbReference type="InterPro" id="IPR050173">
    <property type="entry name" value="ABC_transporter_C-like"/>
</dbReference>
<reference evidence="13 14" key="1">
    <citation type="journal article" date="2016" name="Mol. Biol. Evol.">
        <title>Comparative Genomics of Early-Diverging Mushroom-Forming Fungi Provides Insights into the Origins of Lignocellulose Decay Capabilities.</title>
        <authorList>
            <person name="Nagy L.G."/>
            <person name="Riley R."/>
            <person name="Tritt A."/>
            <person name="Adam C."/>
            <person name="Daum C."/>
            <person name="Floudas D."/>
            <person name="Sun H."/>
            <person name="Yadav J.S."/>
            <person name="Pangilinan J."/>
            <person name="Larsson K.H."/>
            <person name="Matsuura K."/>
            <person name="Barry K."/>
            <person name="Labutti K."/>
            <person name="Kuo R."/>
            <person name="Ohm R.A."/>
            <person name="Bhattacharya S.S."/>
            <person name="Shirouzu T."/>
            <person name="Yoshinaga Y."/>
            <person name="Martin F.M."/>
            <person name="Grigoriev I.V."/>
            <person name="Hibbett D.S."/>
        </authorList>
    </citation>
    <scope>NUCLEOTIDE SEQUENCE [LARGE SCALE GENOMIC DNA]</scope>
    <source>
        <strain evidence="13 14">HHB10207 ss-3</strain>
    </source>
</reference>
<name>A0A166A1U2_9AGAM</name>
<dbReference type="CDD" id="cd03250">
    <property type="entry name" value="ABCC_MRP_domain1"/>
    <property type="match status" value="1"/>
</dbReference>
<evidence type="ECO:0000256" key="10">
    <source>
        <dbReference type="SAM" id="Phobius"/>
    </source>
</evidence>
<dbReference type="SUPFAM" id="SSF52540">
    <property type="entry name" value="P-loop containing nucleoside triphosphate hydrolases"/>
    <property type="match status" value="2"/>
</dbReference>
<dbReference type="PROSITE" id="PS50929">
    <property type="entry name" value="ABC_TM1F"/>
    <property type="match status" value="2"/>
</dbReference>
<dbReference type="Gene3D" id="1.20.1560.10">
    <property type="entry name" value="ABC transporter type 1, transmembrane domain"/>
    <property type="match status" value="2"/>
</dbReference>
<evidence type="ECO:0000256" key="6">
    <source>
        <dbReference type="ARBA" id="ARBA00022840"/>
    </source>
</evidence>
<keyword evidence="7 10" id="KW-1133">Transmembrane helix</keyword>
<evidence type="ECO:0000256" key="3">
    <source>
        <dbReference type="ARBA" id="ARBA00022692"/>
    </source>
</evidence>
<evidence type="ECO:0000259" key="11">
    <source>
        <dbReference type="PROSITE" id="PS50893"/>
    </source>
</evidence>
<dbReference type="STRING" id="1314776.A0A166A1U2"/>
<dbReference type="GO" id="GO:0140359">
    <property type="term" value="F:ABC-type transporter activity"/>
    <property type="evidence" value="ECO:0007669"/>
    <property type="project" value="InterPro"/>
</dbReference>
<dbReference type="Pfam" id="PF00664">
    <property type="entry name" value="ABC_membrane"/>
    <property type="match status" value="2"/>
</dbReference>
<evidence type="ECO:0000313" key="14">
    <source>
        <dbReference type="Proteomes" id="UP000076798"/>
    </source>
</evidence>
<feature type="transmembrane region" description="Helical" evidence="10">
    <location>
        <begin position="1083"/>
        <end position="1115"/>
    </location>
</feature>
<feature type="transmembrane region" description="Helical" evidence="10">
    <location>
        <begin position="994"/>
        <end position="1017"/>
    </location>
</feature>
<feature type="transmembrane region" description="Helical" evidence="10">
    <location>
        <begin position="91"/>
        <end position="112"/>
    </location>
</feature>
<dbReference type="GO" id="GO:0005524">
    <property type="term" value="F:ATP binding"/>
    <property type="evidence" value="ECO:0007669"/>
    <property type="project" value="UniProtKB-KW"/>
</dbReference>
<feature type="domain" description="ABC transporter" evidence="11">
    <location>
        <begin position="660"/>
        <end position="891"/>
    </location>
</feature>
<organism evidence="13 14">
    <name type="scientific">Sistotremastrum suecicum HHB10207 ss-3</name>
    <dbReference type="NCBI Taxonomy" id="1314776"/>
    <lineage>
        <taxon>Eukaryota</taxon>
        <taxon>Fungi</taxon>
        <taxon>Dikarya</taxon>
        <taxon>Basidiomycota</taxon>
        <taxon>Agaricomycotina</taxon>
        <taxon>Agaricomycetes</taxon>
        <taxon>Sistotremastrales</taxon>
        <taxon>Sistotremastraceae</taxon>
        <taxon>Sistotremastrum</taxon>
    </lineage>
</organism>
<keyword evidence="4" id="KW-0677">Repeat</keyword>
<dbReference type="GO" id="GO:0016887">
    <property type="term" value="F:ATP hydrolysis activity"/>
    <property type="evidence" value="ECO:0007669"/>
    <property type="project" value="InterPro"/>
</dbReference>
<dbReference type="InterPro" id="IPR003593">
    <property type="entry name" value="AAA+_ATPase"/>
</dbReference>
<dbReference type="InterPro" id="IPR017871">
    <property type="entry name" value="ABC_transporter-like_CS"/>
</dbReference>
<evidence type="ECO:0008006" key="15">
    <source>
        <dbReference type="Google" id="ProtNLM"/>
    </source>
</evidence>
<evidence type="ECO:0000256" key="9">
    <source>
        <dbReference type="SAM" id="MobiDB-lite"/>
    </source>
</evidence>
<dbReference type="OrthoDB" id="6500128at2759"/>
<dbReference type="PANTHER" id="PTHR24223">
    <property type="entry name" value="ATP-BINDING CASSETTE SUB-FAMILY C"/>
    <property type="match status" value="1"/>
</dbReference>
<feature type="domain" description="ABC transporter" evidence="11">
    <location>
        <begin position="1272"/>
        <end position="1508"/>
    </location>
</feature>
<comment type="subcellular location">
    <subcellularLocation>
        <location evidence="1">Membrane</location>
        <topology evidence="1">Multi-pass membrane protein</topology>
    </subcellularLocation>
</comment>
<evidence type="ECO:0000256" key="4">
    <source>
        <dbReference type="ARBA" id="ARBA00022737"/>
    </source>
</evidence>
<gene>
    <name evidence="13" type="ORF">SISSUDRAFT_228878</name>
</gene>
<dbReference type="Proteomes" id="UP000076798">
    <property type="component" value="Unassembled WGS sequence"/>
</dbReference>
<feature type="transmembrane region" description="Helical" evidence="10">
    <location>
        <begin position="64"/>
        <end position="85"/>
    </location>
</feature>
<keyword evidence="3 10" id="KW-0812">Transmembrane</keyword>
<dbReference type="FunFam" id="1.20.1560.10:FF:000013">
    <property type="entry name" value="ABC transporter C family member 2"/>
    <property type="match status" value="1"/>
</dbReference>
<evidence type="ECO:0000256" key="1">
    <source>
        <dbReference type="ARBA" id="ARBA00004141"/>
    </source>
</evidence>
<dbReference type="PROSITE" id="PS00211">
    <property type="entry name" value="ABC_TRANSPORTER_1"/>
    <property type="match status" value="1"/>
</dbReference>
<dbReference type="CDD" id="cd18596">
    <property type="entry name" value="ABC_6TM_VMR1_D1_like"/>
    <property type="match status" value="1"/>
</dbReference>
<feature type="transmembrane region" description="Helical" evidence="10">
    <location>
        <begin position="953"/>
        <end position="974"/>
    </location>
</feature>
<dbReference type="InterPro" id="IPR027417">
    <property type="entry name" value="P-loop_NTPase"/>
</dbReference>
<dbReference type="Gene3D" id="3.40.50.300">
    <property type="entry name" value="P-loop containing nucleotide triphosphate hydrolases"/>
    <property type="match status" value="2"/>
</dbReference>
<feature type="transmembrane region" description="Helical" evidence="10">
    <location>
        <begin position="119"/>
        <end position="140"/>
    </location>
</feature>
<feature type="compositionally biased region" description="Polar residues" evidence="9">
    <location>
        <begin position="394"/>
        <end position="404"/>
    </location>
</feature>
<dbReference type="SUPFAM" id="SSF90123">
    <property type="entry name" value="ABC transporter transmembrane region"/>
    <property type="match status" value="2"/>
</dbReference>
<evidence type="ECO:0000256" key="2">
    <source>
        <dbReference type="ARBA" id="ARBA00022448"/>
    </source>
</evidence>
<keyword evidence="2" id="KW-0813">Transport</keyword>
<feature type="transmembrane region" description="Helical" evidence="10">
    <location>
        <begin position="442"/>
        <end position="473"/>
    </location>
</feature>
<evidence type="ECO:0000256" key="8">
    <source>
        <dbReference type="ARBA" id="ARBA00023136"/>
    </source>
</evidence>